<reference evidence="1" key="1">
    <citation type="journal article" date="2020" name="Stud. Mycol.">
        <title>101 Dothideomycetes genomes: a test case for predicting lifestyles and emergence of pathogens.</title>
        <authorList>
            <person name="Haridas S."/>
            <person name="Albert R."/>
            <person name="Binder M."/>
            <person name="Bloem J."/>
            <person name="Labutti K."/>
            <person name="Salamov A."/>
            <person name="Andreopoulos B."/>
            <person name="Baker S."/>
            <person name="Barry K."/>
            <person name="Bills G."/>
            <person name="Bluhm B."/>
            <person name="Cannon C."/>
            <person name="Castanera R."/>
            <person name="Culley D."/>
            <person name="Daum C."/>
            <person name="Ezra D."/>
            <person name="Gonzalez J."/>
            <person name="Henrissat B."/>
            <person name="Kuo A."/>
            <person name="Liang C."/>
            <person name="Lipzen A."/>
            <person name="Lutzoni F."/>
            <person name="Magnuson J."/>
            <person name="Mondo S."/>
            <person name="Nolan M."/>
            <person name="Ohm R."/>
            <person name="Pangilinan J."/>
            <person name="Park H.-J."/>
            <person name="Ramirez L."/>
            <person name="Alfaro M."/>
            <person name="Sun H."/>
            <person name="Tritt A."/>
            <person name="Yoshinaga Y."/>
            <person name="Zwiers L.-H."/>
            <person name="Turgeon B."/>
            <person name="Goodwin S."/>
            <person name="Spatafora J."/>
            <person name="Crous P."/>
            <person name="Grigoriev I."/>
        </authorList>
    </citation>
    <scope>NUCLEOTIDE SEQUENCE</scope>
    <source>
        <strain evidence="1">CBS 627.86</strain>
    </source>
</reference>
<name>A0A6A5ZEV7_9PLEO</name>
<dbReference type="OrthoDB" id="10641037at2759"/>
<accession>A0A6A5ZEV7</accession>
<evidence type="ECO:0000313" key="2">
    <source>
        <dbReference type="Proteomes" id="UP000799770"/>
    </source>
</evidence>
<dbReference type="AlphaFoldDB" id="A0A6A5ZEV7"/>
<proteinExistence type="predicted"/>
<organism evidence="1 2">
    <name type="scientific">Lophiotrema nucula</name>
    <dbReference type="NCBI Taxonomy" id="690887"/>
    <lineage>
        <taxon>Eukaryota</taxon>
        <taxon>Fungi</taxon>
        <taxon>Dikarya</taxon>
        <taxon>Ascomycota</taxon>
        <taxon>Pezizomycotina</taxon>
        <taxon>Dothideomycetes</taxon>
        <taxon>Pleosporomycetidae</taxon>
        <taxon>Pleosporales</taxon>
        <taxon>Lophiotremataceae</taxon>
        <taxon>Lophiotrema</taxon>
    </lineage>
</organism>
<keyword evidence="2" id="KW-1185">Reference proteome</keyword>
<sequence length="443" mass="49888">MTASQDTVSWTTETQAYRTYWFDAFKDKVGFQAKESFLAEASEACVTYGQIANNLGDIFNPTGGVIDPTTFSQRERDFLRLLKWYYFGTAAALRQARTFLAEEQGKADTEASEVVRDALLVECNSLNQVIVSTWNNLNGFRTCLLRCTTMDSLADPNDGPDKGKVKIANRQVLEELVMIAYERKPDQDKPRTLVTVKTMCQSLLLYQQPLNNRLVGLPQVLFACIGELNPPPSSVRHPLIATCSNDQWTHLHTLRGRLNEWRATRYGAKKQTLSDKGTKAFNRFNQTVGPYYLTRTTQPVGTRDPQLSNIDYGNIVGFMSNPLPDPNPPTSDPWSAPYITEDILTKRLEIGFGIDRTGHAGRSFHGCGNDLFQEMSRCWKCRFLHLYVHISFYERVVGLSIFVILLFAHFTGMPTEGALSPDPEIHGTCGNCNPACFNEFASW</sequence>
<protein>
    <submittedName>
        <fullName evidence="1">Uncharacterized protein</fullName>
    </submittedName>
</protein>
<gene>
    <name evidence="1" type="ORF">BDV96DRAFT_571265</name>
</gene>
<evidence type="ECO:0000313" key="1">
    <source>
        <dbReference type="EMBL" id="KAF2118012.1"/>
    </source>
</evidence>
<dbReference type="Proteomes" id="UP000799770">
    <property type="component" value="Unassembled WGS sequence"/>
</dbReference>
<dbReference type="EMBL" id="ML977318">
    <property type="protein sequence ID" value="KAF2118012.1"/>
    <property type="molecule type" value="Genomic_DNA"/>
</dbReference>